<feature type="compositionally biased region" description="Basic and acidic residues" evidence="1">
    <location>
        <begin position="75"/>
        <end position="98"/>
    </location>
</feature>
<dbReference type="InterPro" id="IPR008984">
    <property type="entry name" value="SMAD_FHA_dom_sf"/>
</dbReference>
<dbReference type="Pfam" id="PF00498">
    <property type="entry name" value="FHA"/>
    <property type="match status" value="1"/>
</dbReference>
<dbReference type="PANTHER" id="PTHR23308">
    <property type="entry name" value="NUCLEAR INHIBITOR OF PROTEIN PHOSPHATASE-1"/>
    <property type="match status" value="1"/>
</dbReference>
<evidence type="ECO:0000313" key="4">
    <source>
        <dbReference type="Proteomes" id="UP000695562"/>
    </source>
</evidence>
<feature type="region of interest" description="Disordered" evidence="1">
    <location>
        <begin position="1"/>
        <end position="98"/>
    </location>
</feature>
<dbReference type="InterPro" id="IPR000253">
    <property type="entry name" value="FHA_dom"/>
</dbReference>
<feature type="compositionally biased region" description="Polar residues" evidence="1">
    <location>
        <begin position="34"/>
        <end position="48"/>
    </location>
</feature>
<feature type="compositionally biased region" description="Acidic residues" evidence="1">
    <location>
        <begin position="54"/>
        <end position="64"/>
    </location>
</feature>
<dbReference type="SMART" id="SM00240">
    <property type="entry name" value="FHA"/>
    <property type="match status" value="1"/>
</dbReference>
<dbReference type="SUPFAM" id="SSF49879">
    <property type="entry name" value="SMAD/FHA domain"/>
    <property type="match status" value="1"/>
</dbReference>
<protein>
    <recommendedName>
        <fullName evidence="2">FHA domain-containing protein</fullName>
    </recommendedName>
</protein>
<dbReference type="Proteomes" id="UP000695562">
    <property type="component" value="Unassembled WGS sequence"/>
</dbReference>
<evidence type="ECO:0000313" key="3">
    <source>
        <dbReference type="EMBL" id="KAF2068283.1"/>
    </source>
</evidence>
<evidence type="ECO:0000256" key="1">
    <source>
        <dbReference type="SAM" id="MobiDB-lite"/>
    </source>
</evidence>
<dbReference type="AlphaFoldDB" id="A0A8J4PK67"/>
<proteinExistence type="predicted"/>
<name>A0A8J4PK67_9MYCE</name>
<keyword evidence="4" id="KW-1185">Reference proteome</keyword>
<reference evidence="3" key="1">
    <citation type="submission" date="2020-01" db="EMBL/GenBank/DDBJ databases">
        <title>Development of genomics and gene disruption for Polysphondylium violaceum indicates a role for the polyketide synthase stlB in stalk morphogenesis.</title>
        <authorList>
            <person name="Narita B."/>
            <person name="Kawabe Y."/>
            <person name="Kin K."/>
            <person name="Saito T."/>
            <person name="Gibbs R."/>
            <person name="Kuspa A."/>
            <person name="Muzny D."/>
            <person name="Queller D."/>
            <person name="Richards S."/>
            <person name="Strassman J."/>
            <person name="Sucgang R."/>
            <person name="Worley K."/>
            <person name="Schaap P."/>
        </authorList>
    </citation>
    <scope>NUCLEOTIDE SEQUENCE</scope>
    <source>
        <strain evidence="3">QSvi11</strain>
    </source>
</reference>
<organism evidence="3 4">
    <name type="scientific">Polysphondylium violaceum</name>
    <dbReference type="NCBI Taxonomy" id="133409"/>
    <lineage>
        <taxon>Eukaryota</taxon>
        <taxon>Amoebozoa</taxon>
        <taxon>Evosea</taxon>
        <taxon>Eumycetozoa</taxon>
        <taxon>Dictyostelia</taxon>
        <taxon>Dictyosteliales</taxon>
        <taxon>Dictyosteliaceae</taxon>
        <taxon>Polysphondylium</taxon>
    </lineage>
</organism>
<gene>
    <name evidence="3" type="ORF">CYY_010393</name>
</gene>
<feature type="compositionally biased region" description="Basic and acidic residues" evidence="1">
    <location>
        <begin position="1"/>
        <end position="33"/>
    </location>
</feature>
<accession>A0A8J4PK67</accession>
<sequence length="240" mass="28325">SRERDERLQREDEYKQKRELQRISDSNKRDRGGSNKTSTNYDQQYGKKNNNNNNEEEEEEEEDPEEKRKRKYLKEKRDFKPSGALAKEDPSSTADGKEKIIMKFHEPNESRLPTEKWVLYPFKEKESLEPYFLHRKKSFLFGRNREIVDIPTDHPSCSSQHAVIVYRQIKIEKDNGSIGKIVRPYLIDLESTNGTIHNGKKIDTAKFYELRSKDVIKFGQSTREFVLLREDSIESDDSDS</sequence>
<feature type="non-terminal residue" evidence="3">
    <location>
        <position position="240"/>
    </location>
</feature>
<feature type="domain" description="FHA" evidence="2">
    <location>
        <begin position="139"/>
        <end position="202"/>
    </location>
</feature>
<dbReference type="Gene3D" id="2.60.200.20">
    <property type="match status" value="1"/>
</dbReference>
<comment type="caution">
    <text evidence="3">The sequence shown here is derived from an EMBL/GenBank/DDBJ whole genome shotgun (WGS) entry which is preliminary data.</text>
</comment>
<dbReference type="EMBL" id="AJWJ01001081">
    <property type="protein sequence ID" value="KAF2068283.1"/>
    <property type="molecule type" value="Genomic_DNA"/>
</dbReference>
<evidence type="ECO:0000259" key="2">
    <source>
        <dbReference type="PROSITE" id="PS50006"/>
    </source>
</evidence>
<dbReference type="OrthoDB" id="444265at2759"/>
<dbReference type="InterPro" id="IPR050923">
    <property type="entry name" value="Cell_Proc_Reg/RNA_Proc"/>
</dbReference>
<dbReference type="PROSITE" id="PS50006">
    <property type="entry name" value="FHA_DOMAIN"/>
    <property type="match status" value="1"/>
</dbReference>